<keyword evidence="1" id="KW-0812">Transmembrane</keyword>
<proteinExistence type="predicted"/>
<feature type="transmembrane region" description="Helical" evidence="1">
    <location>
        <begin position="12"/>
        <end position="34"/>
    </location>
</feature>
<name>A0ABP7UZ19_9FLAO</name>
<organism evidence="2 3">
    <name type="scientific">Flavobacterium chungnamense</name>
    <dbReference type="NCBI Taxonomy" id="706182"/>
    <lineage>
        <taxon>Bacteria</taxon>
        <taxon>Pseudomonadati</taxon>
        <taxon>Bacteroidota</taxon>
        <taxon>Flavobacteriia</taxon>
        <taxon>Flavobacteriales</taxon>
        <taxon>Flavobacteriaceae</taxon>
        <taxon>Flavobacterium</taxon>
    </lineage>
</organism>
<keyword evidence="3" id="KW-1185">Reference proteome</keyword>
<sequence>MLNLKHKDMIKQIITTLLKTIELIATLSTIFFFILNDINKLKKYTMIEYILEHWNWWLIALLIGLFIRLFRLTIKEDIKSVNSEMVKLTLDLQKTYMPNLALNNIFIREVLLPLSSKGDLYKLLEYNVFETKKLNIDDLEKFGIDEKLINKLRKKYHKIESKKL</sequence>
<evidence type="ECO:0000313" key="2">
    <source>
        <dbReference type="EMBL" id="GAA4055935.1"/>
    </source>
</evidence>
<keyword evidence="1" id="KW-0472">Membrane</keyword>
<accession>A0ABP7UZ19</accession>
<feature type="transmembrane region" description="Helical" evidence="1">
    <location>
        <begin position="54"/>
        <end position="70"/>
    </location>
</feature>
<comment type="caution">
    <text evidence="2">The sequence shown here is derived from an EMBL/GenBank/DDBJ whole genome shotgun (WGS) entry which is preliminary data.</text>
</comment>
<dbReference type="Proteomes" id="UP001500426">
    <property type="component" value="Unassembled WGS sequence"/>
</dbReference>
<keyword evidence="1" id="KW-1133">Transmembrane helix</keyword>
<evidence type="ECO:0000313" key="3">
    <source>
        <dbReference type="Proteomes" id="UP001500426"/>
    </source>
</evidence>
<gene>
    <name evidence="2" type="ORF">GCM10022388_23170</name>
</gene>
<evidence type="ECO:0000256" key="1">
    <source>
        <dbReference type="SAM" id="Phobius"/>
    </source>
</evidence>
<reference evidence="3" key="1">
    <citation type="journal article" date="2019" name="Int. J. Syst. Evol. Microbiol.">
        <title>The Global Catalogue of Microorganisms (GCM) 10K type strain sequencing project: providing services to taxonomists for standard genome sequencing and annotation.</title>
        <authorList>
            <consortium name="The Broad Institute Genomics Platform"/>
            <consortium name="The Broad Institute Genome Sequencing Center for Infectious Disease"/>
            <person name="Wu L."/>
            <person name="Ma J."/>
        </authorList>
    </citation>
    <scope>NUCLEOTIDE SEQUENCE [LARGE SCALE GENOMIC DNA]</scope>
    <source>
        <strain evidence="3">JCM 17068</strain>
    </source>
</reference>
<protein>
    <submittedName>
        <fullName evidence="2">Uncharacterized protein</fullName>
    </submittedName>
</protein>
<dbReference type="EMBL" id="BAABCS010000020">
    <property type="protein sequence ID" value="GAA4055935.1"/>
    <property type="molecule type" value="Genomic_DNA"/>
</dbReference>